<evidence type="ECO:0000313" key="2">
    <source>
        <dbReference type="WBParaSite" id="JU765_v2.g11185.t1"/>
    </source>
</evidence>
<dbReference type="WBParaSite" id="JU765_v2.g11185.t1">
    <property type="protein sequence ID" value="JU765_v2.g11185.t1"/>
    <property type="gene ID" value="JU765_v2.g11185"/>
</dbReference>
<protein>
    <submittedName>
        <fullName evidence="2">Endonuclease/exonuclease/phosphatase domain-containing protein</fullName>
    </submittedName>
</protein>
<sequence>MSEICLFIPKSVKFSIVTTENPMYYDILAVDLFTVNEVIRIISVYAPPSLKIGEYEKLMEEIKLLAVQHKIIIVGHFNLGNIK</sequence>
<proteinExistence type="predicted"/>
<dbReference type="Proteomes" id="UP000887576">
    <property type="component" value="Unplaced"/>
</dbReference>
<name>A0AC34PYG3_9BILA</name>
<reference evidence="2" key="1">
    <citation type="submission" date="2022-11" db="UniProtKB">
        <authorList>
            <consortium name="WormBaseParasite"/>
        </authorList>
    </citation>
    <scope>IDENTIFICATION</scope>
</reference>
<evidence type="ECO:0000313" key="1">
    <source>
        <dbReference type="Proteomes" id="UP000887576"/>
    </source>
</evidence>
<accession>A0AC34PYG3</accession>
<organism evidence="1 2">
    <name type="scientific">Panagrolaimus sp. JU765</name>
    <dbReference type="NCBI Taxonomy" id="591449"/>
    <lineage>
        <taxon>Eukaryota</taxon>
        <taxon>Metazoa</taxon>
        <taxon>Ecdysozoa</taxon>
        <taxon>Nematoda</taxon>
        <taxon>Chromadorea</taxon>
        <taxon>Rhabditida</taxon>
        <taxon>Tylenchina</taxon>
        <taxon>Panagrolaimomorpha</taxon>
        <taxon>Panagrolaimoidea</taxon>
        <taxon>Panagrolaimidae</taxon>
        <taxon>Panagrolaimus</taxon>
    </lineage>
</organism>